<gene>
    <name evidence="1" type="ORF">FHS21_001660</name>
</gene>
<comment type="caution">
    <text evidence="1">The sequence shown here is derived from an EMBL/GenBank/DDBJ whole genome shotgun (WGS) entry which is preliminary data.</text>
</comment>
<proteinExistence type="predicted"/>
<dbReference type="Proteomes" id="UP000554520">
    <property type="component" value="Unassembled WGS sequence"/>
</dbReference>
<dbReference type="EMBL" id="JACHXN010000004">
    <property type="protein sequence ID" value="MBB3145255.1"/>
    <property type="molecule type" value="Genomic_DNA"/>
</dbReference>
<evidence type="ECO:0000313" key="2">
    <source>
        <dbReference type="Proteomes" id="UP000554520"/>
    </source>
</evidence>
<reference evidence="1 2" key="1">
    <citation type="submission" date="2020-08" db="EMBL/GenBank/DDBJ databases">
        <title>Genomic Encyclopedia of Type Strains, Phase III (KMG-III): the genomes of soil and plant-associated and newly described type strains.</title>
        <authorList>
            <person name="Whitman W."/>
        </authorList>
    </citation>
    <scope>NUCLEOTIDE SEQUENCE [LARGE SCALE GENOMIC DNA]</scope>
    <source>
        <strain evidence="1 2">CECT 7015</strain>
    </source>
</reference>
<keyword evidence="2" id="KW-1185">Reference proteome</keyword>
<sequence length="110" mass="12494">MLTVSLFLGVYLAGTRVEQGDAVMQAQFDLMKLSYACSDPLYRTKRDSVRRWVRKFDTDTTFKDEDVSSLDSGLKNATTRLSKPINKGDCITLLTEAQAKVDQLFEEFSR</sequence>
<evidence type="ECO:0000313" key="1">
    <source>
        <dbReference type="EMBL" id="MBB3145255.1"/>
    </source>
</evidence>
<accession>A0A839U5H6</accession>
<dbReference type="AlphaFoldDB" id="A0A839U5H6"/>
<protein>
    <submittedName>
        <fullName evidence="1">Uncharacterized protein</fullName>
    </submittedName>
</protein>
<dbReference type="RefSeq" id="WP_112530578.1">
    <property type="nucleotide sequence ID" value="NZ_JACHXN010000004.1"/>
</dbReference>
<name>A0A839U5H6_9HYPH</name>
<organism evidence="1 2">
    <name type="scientific">Phyllobacterium trifolii</name>
    <dbReference type="NCBI Taxonomy" id="300193"/>
    <lineage>
        <taxon>Bacteria</taxon>
        <taxon>Pseudomonadati</taxon>
        <taxon>Pseudomonadota</taxon>
        <taxon>Alphaproteobacteria</taxon>
        <taxon>Hyphomicrobiales</taxon>
        <taxon>Phyllobacteriaceae</taxon>
        <taxon>Phyllobacterium</taxon>
    </lineage>
</organism>